<dbReference type="EMBL" id="JADFTS010000002">
    <property type="protein sequence ID" value="KAF9621757.1"/>
    <property type="molecule type" value="Genomic_DNA"/>
</dbReference>
<accession>A0A835M9U7</accession>
<comment type="caution">
    <text evidence="2">The sequence shown here is derived from an EMBL/GenBank/DDBJ whole genome shotgun (WGS) entry which is preliminary data.</text>
</comment>
<proteinExistence type="predicted"/>
<reference evidence="2 3" key="1">
    <citation type="submission" date="2020-10" db="EMBL/GenBank/DDBJ databases">
        <title>The Coptis chinensis genome and diversification of protoberbering-type alkaloids.</title>
        <authorList>
            <person name="Wang B."/>
            <person name="Shu S."/>
            <person name="Song C."/>
            <person name="Liu Y."/>
        </authorList>
    </citation>
    <scope>NUCLEOTIDE SEQUENCE [LARGE SCALE GENOMIC DNA]</scope>
    <source>
        <strain evidence="2">HL-2020</strain>
        <tissue evidence="2">Leaf</tissue>
    </source>
</reference>
<evidence type="ECO:0000256" key="1">
    <source>
        <dbReference type="SAM" id="MobiDB-lite"/>
    </source>
</evidence>
<evidence type="ECO:0000313" key="2">
    <source>
        <dbReference type="EMBL" id="KAF9621757.1"/>
    </source>
</evidence>
<sequence length="142" mass="15450">MGGYWQWVGVIQSKFAKSPRHRTIIVNQINNTKTVADEEEKYPKENGDHQSLKKQEFSLEDITKNKDSSILQGLSGKTGISSTEEPSKGPSAGSWGSGEETVTDCPTLHACPGTLADNQSTKLARRLIVSAYAGMSFYAGIQ</sequence>
<organism evidence="2 3">
    <name type="scientific">Coptis chinensis</name>
    <dbReference type="NCBI Taxonomy" id="261450"/>
    <lineage>
        <taxon>Eukaryota</taxon>
        <taxon>Viridiplantae</taxon>
        <taxon>Streptophyta</taxon>
        <taxon>Embryophyta</taxon>
        <taxon>Tracheophyta</taxon>
        <taxon>Spermatophyta</taxon>
        <taxon>Magnoliopsida</taxon>
        <taxon>Ranunculales</taxon>
        <taxon>Ranunculaceae</taxon>
        <taxon>Coptidoideae</taxon>
        <taxon>Coptis</taxon>
    </lineage>
</organism>
<gene>
    <name evidence="2" type="ORF">IFM89_027611</name>
</gene>
<evidence type="ECO:0000313" key="3">
    <source>
        <dbReference type="Proteomes" id="UP000631114"/>
    </source>
</evidence>
<keyword evidence="3" id="KW-1185">Reference proteome</keyword>
<protein>
    <submittedName>
        <fullName evidence="2">Uncharacterized protein</fullName>
    </submittedName>
</protein>
<feature type="region of interest" description="Disordered" evidence="1">
    <location>
        <begin position="35"/>
        <end position="54"/>
    </location>
</feature>
<feature type="region of interest" description="Disordered" evidence="1">
    <location>
        <begin position="63"/>
        <end position="103"/>
    </location>
</feature>
<feature type="compositionally biased region" description="Basic and acidic residues" evidence="1">
    <location>
        <begin position="41"/>
        <end position="54"/>
    </location>
</feature>
<name>A0A835M9U7_9MAGN</name>
<dbReference type="AlphaFoldDB" id="A0A835M9U7"/>
<dbReference type="Proteomes" id="UP000631114">
    <property type="component" value="Unassembled WGS sequence"/>
</dbReference>